<dbReference type="PANTHER" id="PTHR30337">
    <property type="entry name" value="COMPONENT OF ATP-DEPENDENT DSDNA EXONUCLEASE"/>
    <property type="match status" value="1"/>
</dbReference>
<dbReference type="Proteomes" id="UP000321400">
    <property type="component" value="Unassembled WGS sequence"/>
</dbReference>
<evidence type="ECO:0000313" key="3">
    <source>
        <dbReference type="EMBL" id="GEN56506.1"/>
    </source>
</evidence>
<feature type="domain" description="Calcineurin-like phosphoesterase" evidence="2">
    <location>
        <begin position="5"/>
        <end position="203"/>
    </location>
</feature>
<dbReference type="Pfam" id="PF00149">
    <property type="entry name" value="Metallophos"/>
    <property type="match status" value="1"/>
</dbReference>
<dbReference type="AlphaFoldDB" id="A0A511X0M9"/>
<reference evidence="3 4" key="1">
    <citation type="submission" date="2019-07" db="EMBL/GenBank/DDBJ databases">
        <title>Whole genome shotgun sequence of Halolactibacillus alkaliphilus NBRC 103919.</title>
        <authorList>
            <person name="Hosoyama A."/>
            <person name="Uohara A."/>
            <person name="Ohji S."/>
            <person name="Ichikawa N."/>
        </authorList>
    </citation>
    <scope>NUCLEOTIDE SEQUENCE [LARGE SCALE GENOMIC DNA]</scope>
    <source>
        <strain evidence="3 4">NBRC 103919</strain>
    </source>
</reference>
<dbReference type="GO" id="GO:0016787">
    <property type="term" value="F:hydrolase activity"/>
    <property type="evidence" value="ECO:0007669"/>
    <property type="project" value="UniProtKB-KW"/>
</dbReference>
<evidence type="ECO:0000313" key="4">
    <source>
        <dbReference type="Proteomes" id="UP000321400"/>
    </source>
</evidence>
<dbReference type="SUPFAM" id="SSF56300">
    <property type="entry name" value="Metallo-dependent phosphatases"/>
    <property type="match status" value="1"/>
</dbReference>
<name>A0A511X0M9_9BACI</name>
<dbReference type="Gene3D" id="3.60.21.10">
    <property type="match status" value="1"/>
</dbReference>
<gene>
    <name evidence="3" type="ORF">HAL01_09700</name>
</gene>
<comment type="caution">
    <text evidence="3">The sequence shown here is derived from an EMBL/GenBank/DDBJ whole genome shotgun (WGS) entry which is preliminary data.</text>
</comment>
<dbReference type="InterPro" id="IPR029052">
    <property type="entry name" value="Metallo-depent_PP-like"/>
</dbReference>
<evidence type="ECO:0000259" key="2">
    <source>
        <dbReference type="Pfam" id="PF00149"/>
    </source>
</evidence>
<dbReference type="RefSeq" id="WP_170243658.1">
    <property type="nucleotide sequence ID" value="NZ_BJYE01000009.1"/>
</dbReference>
<protein>
    <submittedName>
        <fullName evidence="3">Ser/threonine protein phosphatase</fullName>
    </submittedName>
</protein>
<sequence>MKETLRFIHAADLHLDRPFVGLAQMGREHVEKMKKTAFQALDRLIDLAIDQKVHFVVIVGDIFDQALPSIYAEVQLKRALTKLAEHNISVYISFGNHDYEQTNKMTFDYLENVHLFDRQQVTTYTYSSASGTTVAIQGFSYETRHVKEDFSSQYSFIDNVDYRVGMLHGSLGVSDDHEPYAPFKLETLKQLGFDYFALGHIHKRHILSERPPIVYSGNIQGGSKKESGEKGCYVVELNDLKTTYTFHPLQMVKYETETIDGSTIDSLDDLWSILESFIDHQAQNGFLSIVIENPSHQLRSLYHDNDFNDLLTSINDYCQLNDYTVVILDISLQHKQVTLDQSDPFLRTLANKISQSKQKDIAADLFDHHRAKRFLDPLTLEDFSKAKEEAIDYLHYALVGGQANESK</sequence>
<accession>A0A511X0M9</accession>
<dbReference type="InterPro" id="IPR004843">
    <property type="entry name" value="Calcineurin-like_PHP"/>
</dbReference>
<dbReference type="InterPro" id="IPR050535">
    <property type="entry name" value="DNA_Repair-Maintenance_Comp"/>
</dbReference>
<dbReference type="InterPro" id="IPR014576">
    <property type="entry name" value="Pesterase_YhaO"/>
</dbReference>
<dbReference type="STRING" id="442899.SAMN05720591_10815"/>
<proteinExistence type="predicted"/>
<dbReference type="PIRSF" id="PIRSF033091">
    <property type="entry name" value="Pesterase_YhaO"/>
    <property type="match status" value="1"/>
</dbReference>
<dbReference type="EMBL" id="BJYE01000009">
    <property type="protein sequence ID" value="GEN56506.1"/>
    <property type="molecule type" value="Genomic_DNA"/>
</dbReference>
<keyword evidence="1" id="KW-0378">Hydrolase</keyword>
<dbReference type="PANTHER" id="PTHR30337:SF7">
    <property type="entry name" value="PHOSPHOESTERASE"/>
    <property type="match status" value="1"/>
</dbReference>
<dbReference type="InterPro" id="IPR041796">
    <property type="entry name" value="Mre11_N"/>
</dbReference>
<dbReference type="CDD" id="cd00840">
    <property type="entry name" value="MPP_Mre11_N"/>
    <property type="match status" value="1"/>
</dbReference>
<organism evidence="3 4">
    <name type="scientific">Halolactibacillus alkaliphilus</name>
    <dbReference type="NCBI Taxonomy" id="442899"/>
    <lineage>
        <taxon>Bacteria</taxon>
        <taxon>Bacillati</taxon>
        <taxon>Bacillota</taxon>
        <taxon>Bacilli</taxon>
        <taxon>Bacillales</taxon>
        <taxon>Bacillaceae</taxon>
        <taxon>Halolactibacillus</taxon>
    </lineage>
</organism>
<evidence type="ECO:0000256" key="1">
    <source>
        <dbReference type="ARBA" id="ARBA00022801"/>
    </source>
</evidence>
<keyword evidence="4" id="KW-1185">Reference proteome</keyword>